<dbReference type="SMART" id="SM00382">
    <property type="entry name" value="AAA"/>
    <property type="match status" value="1"/>
</dbReference>
<keyword evidence="14" id="KW-1185">Reference proteome</keyword>
<dbReference type="Pfam" id="PF00005">
    <property type="entry name" value="ABC_tran"/>
    <property type="match status" value="1"/>
</dbReference>
<dbReference type="InterPro" id="IPR003439">
    <property type="entry name" value="ABC_transporter-like_ATP-bd"/>
</dbReference>
<proteinExistence type="inferred from homology"/>
<keyword evidence="7" id="KW-0067">ATP-binding</keyword>
<keyword evidence="9 11" id="KW-0472">Membrane</keyword>
<evidence type="ECO:0000256" key="3">
    <source>
        <dbReference type="ARBA" id="ARBA00022448"/>
    </source>
</evidence>
<dbReference type="PANTHER" id="PTHR43335">
    <property type="entry name" value="ABC TRANSPORTER, ATP-BINDING PROTEIN"/>
    <property type="match status" value="1"/>
</dbReference>
<evidence type="ECO:0000256" key="6">
    <source>
        <dbReference type="ARBA" id="ARBA00022741"/>
    </source>
</evidence>
<dbReference type="InterPro" id="IPR027417">
    <property type="entry name" value="P-loop_NTPase"/>
</dbReference>
<evidence type="ECO:0000256" key="10">
    <source>
        <dbReference type="SAM" id="MobiDB-lite"/>
    </source>
</evidence>
<name>A0ABP7PJ81_9ACTN</name>
<feature type="domain" description="ABC transporter" evidence="12">
    <location>
        <begin position="111"/>
        <end position="327"/>
    </location>
</feature>
<evidence type="ECO:0000256" key="2">
    <source>
        <dbReference type="ARBA" id="ARBA00005417"/>
    </source>
</evidence>
<comment type="subcellular location">
    <subcellularLocation>
        <location evidence="1">Cell membrane</location>
        <topology evidence="1">Multi-pass membrane protein</topology>
    </subcellularLocation>
</comment>
<dbReference type="SUPFAM" id="SSF52540">
    <property type="entry name" value="P-loop containing nucleoside triphosphate hydrolases"/>
    <property type="match status" value="1"/>
</dbReference>
<keyword evidence="6" id="KW-0547">Nucleotide-binding</keyword>
<dbReference type="InterPro" id="IPR003593">
    <property type="entry name" value="AAA+_ATPase"/>
</dbReference>
<dbReference type="InterPro" id="IPR027379">
    <property type="entry name" value="CLS_N"/>
</dbReference>
<evidence type="ECO:0000313" key="14">
    <source>
        <dbReference type="Proteomes" id="UP001418444"/>
    </source>
</evidence>
<evidence type="ECO:0000256" key="8">
    <source>
        <dbReference type="ARBA" id="ARBA00022989"/>
    </source>
</evidence>
<comment type="caution">
    <text evidence="13">The sequence shown here is derived from an EMBL/GenBank/DDBJ whole genome shotgun (WGS) entry which is preliminary data.</text>
</comment>
<keyword evidence="8 11" id="KW-1133">Transmembrane helix</keyword>
<dbReference type="Pfam" id="PF13396">
    <property type="entry name" value="PLDc_N"/>
    <property type="match status" value="1"/>
</dbReference>
<dbReference type="EMBL" id="BAAAZW010000009">
    <property type="protein sequence ID" value="GAA3966564.1"/>
    <property type="molecule type" value="Genomic_DNA"/>
</dbReference>
<evidence type="ECO:0000256" key="5">
    <source>
        <dbReference type="ARBA" id="ARBA00022692"/>
    </source>
</evidence>
<evidence type="ECO:0000313" key="13">
    <source>
        <dbReference type="EMBL" id="GAA3966564.1"/>
    </source>
</evidence>
<feature type="region of interest" description="Disordered" evidence="10">
    <location>
        <begin position="80"/>
        <end position="104"/>
    </location>
</feature>
<protein>
    <recommendedName>
        <fullName evidence="12">ABC transporter domain-containing protein</fullName>
    </recommendedName>
</protein>
<gene>
    <name evidence="13" type="ORF">GCM10022231_29330</name>
</gene>
<evidence type="ECO:0000256" key="4">
    <source>
        <dbReference type="ARBA" id="ARBA00022475"/>
    </source>
</evidence>
<comment type="similarity">
    <text evidence="2">Belongs to the ABC transporter superfamily.</text>
</comment>
<reference evidence="14" key="1">
    <citation type="journal article" date="2019" name="Int. J. Syst. Evol. Microbiol.">
        <title>The Global Catalogue of Microorganisms (GCM) 10K type strain sequencing project: providing services to taxonomists for standard genome sequencing and annotation.</title>
        <authorList>
            <consortium name="The Broad Institute Genomics Platform"/>
            <consortium name="The Broad Institute Genome Sequencing Center for Infectious Disease"/>
            <person name="Wu L."/>
            <person name="Ma J."/>
        </authorList>
    </citation>
    <scope>NUCLEOTIDE SEQUENCE [LARGE SCALE GENOMIC DNA]</scope>
    <source>
        <strain evidence="14">JCM 16923</strain>
    </source>
</reference>
<dbReference type="Proteomes" id="UP001418444">
    <property type="component" value="Unassembled WGS sequence"/>
</dbReference>
<evidence type="ECO:0000256" key="1">
    <source>
        <dbReference type="ARBA" id="ARBA00004651"/>
    </source>
</evidence>
<keyword evidence="3" id="KW-0813">Transport</keyword>
<feature type="transmembrane region" description="Helical" evidence="11">
    <location>
        <begin position="49"/>
        <end position="68"/>
    </location>
</feature>
<accession>A0ABP7PJ81</accession>
<keyword evidence="4" id="KW-1003">Cell membrane</keyword>
<dbReference type="CDD" id="cd03230">
    <property type="entry name" value="ABC_DR_subfamily_A"/>
    <property type="match status" value="1"/>
</dbReference>
<evidence type="ECO:0000256" key="7">
    <source>
        <dbReference type="ARBA" id="ARBA00022840"/>
    </source>
</evidence>
<evidence type="ECO:0000256" key="9">
    <source>
        <dbReference type="ARBA" id="ARBA00023136"/>
    </source>
</evidence>
<keyword evidence="5 11" id="KW-0812">Transmembrane</keyword>
<evidence type="ECO:0000256" key="11">
    <source>
        <dbReference type="SAM" id="Phobius"/>
    </source>
</evidence>
<evidence type="ECO:0000259" key="12">
    <source>
        <dbReference type="PROSITE" id="PS50893"/>
    </source>
</evidence>
<dbReference type="PROSITE" id="PS50893">
    <property type="entry name" value="ABC_TRANSPORTER_2"/>
    <property type="match status" value="1"/>
</dbReference>
<sequence>MNVEVGVSDLEPGMLVVLLPVLVLLTGLVVWCLVDIVRREEVGHLPKSVWALLVLLAVPVGSILYLVLGRTSGTALAATDTAHPEAPSPIPPSMHTPAPQKVSAHGPDLALQVDDLGLTFAGGAGIHGLTFVARDRSVTAVIGPNGAGKTVLFCVLAGLLRADTGSVQTRPGARVAYCPDVPQFEGWLTAREVVDTSLAVSGMAGGTDPHTALHRCGLGDVADRRVADFSRGMLQRLGIAAALVLDPDVLILDEPNSALDPIGRADIRRLILEQKQQRCILLSSHLLSEVEQLADEVIVLSRGRIVAAGDTTDLLTRGLEPAWTIRLAAPAATPLGDLRAAFPDVVLDFPSRHLCTAVFASFEAAADALPRVLAGLHAPVVEVTLRDRDLDGAFARIVERTTT</sequence>
<organism evidence="13 14">
    <name type="scientific">Gordonia caeni</name>
    <dbReference type="NCBI Taxonomy" id="1007097"/>
    <lineage>
        <taxon>Bacteria</taxon>
        <taxon>Bacillati</taxon>
        <taxon>Actinomycetota</taxon>
        <taxon>Actinomycetes</taxon>
        <taxon>Mycobacteriales</taxon>
        <taxon>Gordoniaceae</taxon>
        <taxon>Gordonia</taxon>
    </lineage>
</organism>
<dbReference type="Gene3D" id="3.40.50.300">
    <property type="entry name" value="P-loop containing nucleotide triphosphate hydrolases"/>
    <property type="match status" value="1"/>
</dbReference>
<dbReference type="RefSeq" id="WP_344785077.1">
    <property type="nucleotide sequence ID" value="NZ_BAAAZW010000009.1"/>
</dbReference>
<feature type="transmembrane region" description="Helical" evidence="11">
    <location>
        <begin position="12"/>
        <end position="37"/>
    </location>
</feature>